<accession>A0A2P5CBM9</accession>
<evidence type="ECO:0000313" key="1">
    <source>
        <dbReference type="EMBL" id="PON58452.1"/>
    </source>
</evidence>
<proteinExistence type="predicted"/>
<keyword evidence="2" id="KW-1185">Reference proteome</keyword>
<dbReference type="Proteomes" id="UP000237105">
    <property type="component" value="Unassembled WGS sequence"/>
</dbReference>
<protein>
    <submittedName>
        <fullName evidence="1">Uncharacterized protein</fullName>
    </submittedName>
</protein>
<dbReference type="EMBL" id="JXTB01000149">
    <property type="protein sequence ID" value="PON58452.1"/>
    <property type="molecule type" value="Genomic_DNA"/>
</dbReference>
<dbReference type="AlphaFoldDB" id="A0A2P5CBM9"/>
<organism evidence="1 2">
    <name type="scientific">Parasponia andersonii</name>
    <name type="common">Sponia andersonii</name>
    <dbReference type="NCBI Taxonomy" id="3476"/>
    <lineage>
        <taxon>Eukaryota</taxon>
        <taxon>Viridiplantae</taxon>
        <taxon>Streptophyta</taxon>
        <taxon>Embryophyta</taxon>
        <taxon>Tracheophyta</taxon>
        <taxon>Spermatophyta</taxon>
        <taxon>Magnoliopsida</taxon>
        <taxon>eudicotyledons</taxon>
        <taxon>Gunneridae</taxon>
        <taxon>Pentapetalae</taxon>
        <taxon>rosids</taxon>
        <taxon>fabids</taxon>
        <taxon>Rosales</taxon>
        <taxon>Cannabaceae</taxon>
        <taxon>Parasponia</taxon>
    </lineage>
</organism>
<reference evidence="2" key="1">
    <citation type="submission" date="2016-06" db="EMBL/GenBank/DDBJ databases">
        <title>Parallel loss of symbiosis genes in relatives of nitrogen-fixing non-legume Parasponia.</title>
        <authorList>
            <person name="Van Velzen R."/>
            <person name="Holmer R."/>
            <person name="Bu F."/>
            <person name="Rutten L."/>
            <person name="Van Zeijl A."/>
            <person name="Liu W."/>
            <person name="Santuari L."/>
            <person name="Cao Q."/>
            <person name="Sharma T."/>
            <person name="Shen D."/>
            <person name="Roswanjaya Y."/>
            <person name="Wardhani T."/>
            <person name="Kalhor M.S."/>
            <person name="Jansen J."/>
            <person name="Van den Hoogen J."/>
            <person name="Gungor B."/>
            <person name="Hartog M."/>
            <person name="Hontelez J."/>
            <person name="Verver J."/>
            <person name="Yang W.-C."/>
            <person name="Schijlen E."/>
            <person name="Repin R."/>
            <person name="Schilthuizen M."/>
            <person name="Schranz E."/>
            <person name="Heidstra R."/>
            <person name="Miyata K."/>
            <person name="Fedorova E."/>
            <person name="Kohlen W."/>
            <person name="Bisseling T."/>
            <person name="Smit S."/>
            <person name="Geurts R."/>
        </authorList>
    </citation>
    <scope>NUCLEOTIDE SEQUENCE [LARGE SCALE GENOMIC DNA]</scope>
    <source>
        <strain evidence="2">cv. WU1-14</strain>
    </source>
</reference>
<comment type="caution">
    <text evidence="1">The sequence shown here is derived from an EMBL/GenBank/DDBJ whole genome shotgun (WGS) entry which is preliminary data.</text>
</comment>
<name>A0A2P5CBM9_PARAD</name>
<evidence type="ECO:0000313" key="2">
    <source>
        <dbReference type="Proteomes" id="UP000237105"/>
    </source>
</evidence>
<gene>
    <name evidence="1" type="ORF">PanWU01x14_166640</name>
</gene>
<sequence>MGDGWMELGMRNFALWFRCHFIQDLKSCLSSPTRSTGHNVTEAILTIRNLNQWATASPESQLWLLRK</sequence>